<keyword evidence="2" id="KW-1185">Reference proteome</keyword>
<gene>
    <name evidence="1" type="ORF">JAAARDRAFT_38557</name>
</gene>
<dbReference type="Proteomes" id="UP000027265">
    <property type="component" value="Unassembled WGS sequence"/>
</dbReference>
<dbReference type="InParanoid" id="A0A067PVP1"/>
<dbReference type="HOGENOM" id="CLU_2904493_0_0_1"/>
<sequence length="62" mass="6573">MRSVFGEALHTQPCFQSRLSAKSSPQWEINPLSSGLDREPSSADEAGLICLNGSVNRGVPSG</sequence>
<organism evidence="1 2">
    <name type="scientific">Jaapia argillacea MUCL 33604</name>
    <dbReference type="NCBI Taxonomy" id="933084"/>
    <lineage>
        <taxon>Eukaryota</taxon>
        <taxon>Fungi</taxon>
        <taxon>Dikarya</taxon>
        <taxon>Basidiomycota</taxon>
        <taxon>Agaricomycotina</taxon>
        <taxon>Agaricomycetes</taxon>
        <taxon>Agaricomycetidae</taxon>
        <taxon>Jaapiales</taxon>
        <taxon>Jaapiaceae</taxon>
        <taxon>Jaapia</taxon>
    </lineage>
</organism>
<protein>
    <submittedName>
        <fullName evidence="1">Uncharacterized protein</fullName>
    </submittedName>
</protein>
<name>A0A067PVP1_9AGAM</name>
<evidence type="ECO:0000313" key="2">
    <source>
        <dbReference type="Proteomes" id="UP000027265"/>
    </source>
</evidence>
<dbReference type="AlphaFoldDB" id="A0A067PVP1"/>
<evidence type="ECO:0000313" key="1">
    <source>
        <dbReference type="EMBL" id="KDQ54396.1"/>
    </source>
</evidence>
<dbReference type="EMBL" id="KL197729">
    <property type="protein sequence ID" value="KDQ54396.1"/>
    <property type="molecule type" value="Genomic_DNA"/>
</dbReference>
<proteinExistence type="predicted"/>
<accession>A0A067PVP1</accession>
<reference evidence="2" key="1">
    <citation type="journal article" date="2014" name="Proc. Natl. Acad. Sci. U.S.A.">
        <title>Extensive sampling of basidiomycete genomes demonstrates inadequacy of the white-rot/brown-rot paradigm for wood decay fungi.</title>
        <authorList>
            <person name="Riley R."/>
            <person name="Salamov A.A."/>
            <person name="Brown D.W."/>
            <person name="Nagy L.G."/>
            <person name="Floudas D."/>
            <person name="Held B.W."/>
            <person name="Levasseur A."/>
            <person name="Lombard V."/>
            <person name="Morin E."/>
            <person name="Otillar R."/>
            <person name="Lindquist E.A."/>
            <person name="Sun H."/>
            <person name="LaButti K.M."/>
            <person name="Schmutz J."/>
            <person name="Jabbour D."/>
            <person name="Luo H."/>
            <person name="Baker S.E."/>
            <person name="Pisabarro A.G."/>
            <person name="Walton J.D."/>
            <person name="Blanchette R.A."/>
            <person name="Henrissat B."/>
            <person name="Martin F."/>
            <person name="Cullen D."/>
            <person name="Hibbett D.S."/>
            <person name="Grigoriev I.V."/>
        </authorList>
    </citation>
    <scope>NUCLEOTIDE SEQUENCE [LARGE SCALE GENOMIC DNA]</scope>
    <source>
        <strain evidence="2">MUCL 33604</strain>
    </source>
</reference>